<feature type="region of interest" description="Disordered" evidence="1">
    <location>
        <begin position="188"/>
        <end position="208"/>
    </location>
</feature>
<protein>
    <submittedName>
        <fullName evidence="2">Uncharacterized protein</fullName>
    </submittedName>
</protein>
<evidence type="ECO:0000256" key="1">
    <source>
        <dbReference type="SAM" id="MobiDB-lite"/>
    </source>
</evidence>
<feature type="compositionally biased region" description="Basic and acidic residues" evidence="1">
    <location>
        <begin position="188"/>
        <end position="199"/>
    </location>
</feature>
<dbReference type="EMBL" id="MU004306">
    <property type="protein sequence ID" value="KAF2659594.1"/>
    <property type="molecule type" value="Genomic_DNA"/>
</dbReference>
<organism evidence="2 3">
    <name type="scientific">Lophiostoma macrostomum CBS 122681</name>
    <dbReference type="NCBI Taxonomy" id="1314788"/>
    <lineage>
        <taxon>Eukaryota</taxon>
        <taxon>Fungi</taxon>
        <taxon>Dikarya</taxon>
        <taxon>Ascomycota</taxon>
        <taxon>Pezizomycotina</taxon>
        <taxon>Dothideomycetes</taxon>
        <taxon>Pleosporomycetidae</taxon>
        <taxon>Pleosporales</taxon>
        <taxon>Lophiostomataceae</taxon>
        <taxon>Lophiostoma</taxon>
    </lineage>
</organism>
<feature type="compositionally biased region" description="Polar residues" evidence="1">
    <location>
        <begin position="12"/>
        <end position="23"/>
    </location>
</feature>
<dbReference type="Proteomes" id="UP000799324">
    <property type="component" value="Unassembled WGS sequence"/>
</dbReference>
<feature type="region of interest" description="Disordered" evidence="1">
    <location>
        <begin position="1"/>
        <end position="41"/>
    </location>
</feature>
<proteinExistence type="predicted"/>
<dbReference type="AlphaFoldDB" id="A0A6A6TLY5"/>
<keyword evidence="3" id="KW-1185">Reference proteome</keyword>
<gene>
    <name evidence="2" type="ORF">K491DRAFT_755345</name>
</gene>
<evidence type="ECO:0000313" key="3">
    <source>
        <dbReference type="Proteomes" id="UP000799324"/>
    </source>
</evidence>
<reference evidence="2" key="1">
    <citation type="journal article" date="2020" name="Stud. Mycol.">
        <title>101 Dothideomycetes genomes: a test case for predicting lifestyles and emergence of pathogens.</title>
        <authorList>
            <person name="Haridas S."/>
            <person name="Albert R."/>
            <person name="Binder M."/>
            <person name="Bloem J."/>
            <person name="Labutti K."/>
            <person name="Salamov A."/>
            <person name="Andreopoulos B."/>
            <person name="Baker S."/>
            <person name="Barry K."/>
            <person name="Bills G."/>
            <person name="Bluhm B."/>
            <person name="Cannon C."/>
            <person name="Castanera R."/>
            <person name="Culley D."/>
            <person name="Daum C."/>
            <person name="Ezra D."/>
            <person name="Gonzalez J."/>
            <person name="Henrissat B."/>
            <person name="Kuo A."/>
            <person name="Liang C."/>
            <person name="Lipzen A."/>
            <person name="Lutzoni F."/>
            <person name="Magnuson J."/>
            <person name="Mondo S."/>
            <person name="Nolan M."/>
            <person name="Ohm R."/>
            <person name="Pangilinan J."/>
            <person name="Park H.-J."/>
            <person name="Ramirez L."/>
            <person name="Alfaro M."/>
            <person name="Sun H."/>
            <person name="Tritt A."/>
            <person name="Yoshinaga Y."/>
            <person name="Zwiers L.-H."/>
            <person name="Turgeon B."/>
            <person name="Goodwin S."/>
            <person name="Spatafora J."/>
            <person name="Crous P."/>
            <person name="Grigoriev I."/>
        </authorList>
    </citation>
    <scope>NUCLEOTIDE SEQUENCE</scope>
    <source>
        <strain evidence="2">CBS 122681</strain>
    </source>
</reference>
<name>A0A6A6TLY5_9PLEO</name>
<accession>A0A6A6TLY5</accession>
<sequence length="208" mass="23832">MTLKYIQETIPKATTESTTNPTPAQVPPESSDVMPPKLSTENDANDVISGNGNPQYDFNPTLVKFVRKAHPFSTNMKKTITIITQEQKDWDEEKREDKKYDLSHTMWEVYKEMAKDIKAFEKDRIIVAGRARKFSTKELKGPDLVFENNSGCHNHGATCVVHYQDVVQKVIDEANALIKRGQDDIRKEQEKRKAHRDALLDTPLSPRY</sequence>
<evidence type="ECO:0000313" key="2">
    <source>
        <dbReference type="EMBL" id="KAF2659594.1"/>
    </source>
</evidence>